<name>A0AAN8R7M4_9TELE</name>
<evidence type="ECO:0000256" key="1">
    <source>
        <dbReference type="ARBA" id="ARBA00006702"/>
    </source>
</evidence>
<comment type="caution">
    <text evidence="4">The sequence shown here is derived from an EMBL/GenBank/DDBJ whole genome shotgun (WGS) entry which is preliminary data.</text>
</comment>
<evidence type="ECO:0000313" key="4">
    <source>
        <dbReference type="EMBL" id="KAK6326239.1"/>
    </source>
</evidence>
<dbReference type="InterPro" id="IPR036457">
    <property type="entry name" value="PPM-type-like_dom_sf"/>
</dbReference>
<accession>A0AAN8R7M4</accession>
<dbReference type="PANTHER" id="PTHR13832:SF837">
    <property type="entry name" value="PROTEIN PHOSPHATASE 2C-LIKE DOMAIN-CONTAINING PROTEIN 1"/>
    <property type="match status" value="1"/>
</dbReference>
<dbReference type="Proteomes" id="UP001356427">
    <property type="component" value="Unassembled WGS sequence"/>
</dbReference>
<dbReference type="GO" id="GO:0004722">
    <property type="term" value="F:protein serine/threonine phosphatase activity"/>
    <property type="evidence" value="ECO:0007669"/>
    <property type="project" value="InterPro"/>
</dbReference>
<dbReference type="Pfam" id="PF00481">
    <property type="entry name" value="PP2C"/>
    <property type="match status" value="1"/>
</dbReference>
<reference evidence="4 5" key="1">
    <citation type="submission" date="2021-04" db="EMBL/GenBank/DDBJ databases">
        <authorList>
            <person name="De Guttry C."/>
            <person name="Zahm M."/>
            <person name="Klopp C."/>
            <person name="Cabau C."/>
            <person name="Louis A."/>
            <person name="Berthelot C."/>
            <person name="Parey E."/>
            <person name="Roest Crollius H."/>
            <person name="Montfort J."/>
            <person name="Robinson-Rechavi M."/>
            <person name="Bucao C."/>
            <person name="Bouchez O."/>
            <person name="Gislard M."/>
            <person name="Lluch J."/>
            <person name="Milhes M."/>
            <person name="Lampietro C."/>
            <person name="Lopez Roques C."/>
            <person name="Donnadieu C."/>
            <person name="Braasch I."/>
            <person name="Desvignes T."/>
            <person name="Postlethwait J."/>
            <person name="Bobe J."/>
            <person name="Wedekind C."/>
            <person name="Guiguen Y."/>
        </authorList>
    </citation>
    <scope>NUCLEOTIDE SEQUENCE [LARGE SCALE GENOMIC DNA]</scope>
    <source>
        <strain evidence="4">Cs_M1</strain>
        <tissue evidence="4">Blood</tissue>
    </source>
</reference>
<dbReference type="PROSITE" id="PS51746">
    <property type="entry name" value="PPM_2"/>
    <property type="match status" value="1"/>
</dbReference>
<protein>
    <recommendedName>
        <fullName evidence="3">PPM-type phosphatase domain-containing protein</fullName>
    </recommendedName>
</protein>
<sequence length="347" mass="38532">MPVLVLEQLSKQDPLLSLEKDQVELLSRFEALFQKDYNRPYPGQAQNIALGLGPEQLENLTKVEQELQGGRILIANCGNVHVVLYKQGRGLRLTKHHSTSNPKERKRILQSEGAISVNKQHDLVEGLTKATRGLGHYGDRKLKKSVIPVPYSVSLPTDPSFQLLVLASSGVWEVLDEHAVAERALTVIELTQQKLILTTQRLMQTVEDSSVSDSQSCILARPGSSIFNTEEPSSVKDEDNPSELDMLETPGVQASDMQNAEETERYQSSVLQQESEVNVKETMADSLNNLSLDYERLAADICRELVDTALVSGSRENISVMVILLQGLDVLRENTLKGELTKQTNTM</sequence>
<dbReference type="InterPro" id="IPR001932">
    <property type="entry name" value="PPM-type_phosphatase-like_dom"/>
</dbReference>
<dbReference type="EMBL" id="JAGTTL010000002">
    <property type="protein sequence ID" value="KAK6326239.1"/>
    <property type="molecule type" value="Genomic_DNA"/>
</dbReference>
<gene>
    <name evidence="4" type="ORF">J4Q44_G00018840</name>
</gene>
<proteinExistence type="inferred from homology"/>
<comment type="similarity">
    <text evidence="1">Belongs to the PP2C family.</text>
</comment>
<organism evidence="4 5">
    <name type="scientific">Coregonus suidteri</name>
    <dbReference type="NCBI Taxonomy" id="861788"/>
    <lineage>
        <taxon>Eukaryota</taxon>
        <taxon>Metazoa</taxon>
        <taxon>Chordata</taxon>
        <taxon>Craniata</taxon>
        <taxon>Vertebrata</taxon>
        <taxon>Euteleostomi</taxon>
        <taxon>Actinopterygii</taxon>
        <taxon>Neopterygii</taxon>
        <taxon>Teleostei</taxon>
        <taxon>Protacanthopterygii</taxon>
        <taxon>Salmoniformes</taxon>
        <taxon>Salmonidae</taxon>
        <taxon>Coregoninae</taxon>
        <taxon>Coregonus</taxon>
    </lineage>
</organism>
<dbReference type="Gene3D" id="3.60.40.10">
    <property type="entry name" value="PPM-type phosphatase domain"/>
    <property type="match status" value="1"/>
</dbReference>
<dbReference type="AlphaFoldDB" id="A0AAN8R7M4"/>
<evidence type="ECO:0000256" key="2">
    <source>
        <dbReference type="SAM" id="MobiDB-lite"/>
    </source>
</evidence>
<dbReference type="PANTHER" id="PTHR13832">
    <property type="entry name" value="PROTEIN PHOSPHATASE 2C"/>
    <property type="match status" value="1"/>
</dbReference>
<keyword evidence="5" id="KW-1185">Reference proteome</keyword>
<dbReference type="SUPFAM" id="SSF81606">
    <property type="entry name" value="PP2C-like"/>
    <property type="match status" value="1"/>
</dbReference>
<dbReference type="CDD" id="cd00143">
    <property type="entry name" value="PP2Cc"/>
    <property type="match status" value="1"/>
</dbReference>
<dbReference type="SMART" id="SM00332">
    <property type="entry name" value="PP2Cc"/>
    <property type="match status" value="1"/>
</dbReference>
<evidence type="ECO:0000313" key="5">
    <source>
        <dbReference type="Proteomes" id="UP001356427"/>
    </source>
</evidence>
<evidence type="ECO:0000259" key="3">
    <source>
        <dbReference type="PROSITE" id="PS51746"/>
    </source>
</evidence>
<feature type="domain" description="PPM-type phosphatase" evidence="3">
    <location>
        <begin position="1"/>
        <end position="325"/>
    </location>
</feature>
<dbReference type="InterPro" id="IPR015655">
    <property type="entry name" value="PP2C"/>
</dbReference>
<feature type="region of interest" description="Disordered" evidence="2">
    <location>
        <begin position="224"/>
        <end position="243"/>
    </location>
</feature>